<evidence type="ECO:0000256" key="3">
    <source>
        <dbReference type="ARBA" id="ARBA00013095"/>
    </source>
</evidence>
<comment type="subcellular location">
    <subcellularLocation>
        <location evidence="1 11">Secreted</location>
    </subcellularLocation>
</comment>
<dbReference type="STRING" id="86259.A0A4Z1P0S1"/>
<evidence type="ECO:0000256" key="9">
    <source>
        <dbReference type="ARBA" id="ARBA00034045"/>
    </source>
</evidence>
<keyword evidence="5 11" id="KW-0964">Secreted</keyword>
<dbReference type="AlphaFoldDB" id="A0A4Z1P0S1"/>
<keyword evidence="7 11" id="KW-0378">Hydrolase</keyword>
<comment type="caution">
    <text evidence="13">The sequence shown here is derived from an EMBL/GenBank/DDBJ whole genome shotgun (WGS) entry which is preliminary data.</text>
</comment>
<dbReference type="EMBL" id="SNSC02000015">
    <property type="protein sequence ID" value="TID17699.1"/>
    <property type="molecule type" value="Genomic_DNA"/>
</dbReference>
<dbReference type="PANTHER" id="PTHR48250">
    <property type="entry name" value="CUTINASE 2-RELATED"/>
    <property type="match status" value="1"/>
</dbReference>
<organism evidence="13 14">
    <name type="scientific">Venturia nashicola</name>
    <dbReference type="NCBI Taxonomy" id="86259"/>
    <lineage>
        <taxon>Eukaryota</taxon>
        <taxon>Fungi</taxon>
        <taxon>Dikarya</taxon>
        <taxon>Ascomycota</taxon>
        <taxon>Pezizomycotina</taxon>
        <taxon>Dothideomycetes</taxon>
        <taxon>Pleosporomycetidae</taxon>
        <taxon>Venturiales</taxon>
        <taxon>Venturiaceae</taxon>
        <taxon>Venturia</taxon>
    </lineage>
</organism>
<evidence type="ECO:0000256" key="4">
    <source>
        <dbReference type="ARBA" id="ARBA00022487"/>
    </source>
</evidence>
<sequence length="591" mass="60307">MLSRPLTIATLALAASASPLVVVRRDDPKPAKTGSGLFGGFGFRPPSSSAGGGLDALGNLGMMSASDVKKGDFSCKKAALLFARGTGEPGNMGFVVGPGLGSGMKKAMNGDVLIQGVDYSTNFSGGGATEMVKLVKSIKAKCPNTKIVLGGYSQGAMQVHQALGSLGPDAVSVSVAVTFGDPYSNQGWGTGGVVGSVMGLGRPGAAAGGGGVNGFDPNNGLIICSNGDFVCGVVPNIGGAVPKATAADTKPAKAGAGHISYSADGSIPKALAFIAARIDSKGESSSEAESAPKSAAKSQPKSKTPPTRASAAEVAAEGPDSKPTGRDPADPKPVDSNHAKGKPPLFAGELPLMLPAEASDAKLESMAAHTAEVDLPSGPDGLSKRTLLSVRDFRPTLSAEASEASGPELGHQHQPGNNGVEKGPNQPFKKVPPKKRTLLSGRDFGPTLLSERSESSGPELGYQHQPGNNGVEKGPNQPFKKVPPKKRTLLSARDFGPTSLAERSEVSRGEIGYQPGKDPLARGPNQPGKKDPPKKRTLLSARDFGPTSLAERSESSGPDLGSQTGPDPMGKGPDPPFKKVPPKRTISVRNF</sequence>
<dbReference type="EC" id="3.1.1.74" evidence="3 11"/>
<keyword evidence="4 11" id="KW-0719">Serine esterase</keyword>
<dbReference type="GO" id="GO:0050525">
    <property type="term" value="F:cutinase activity"/>
    <property type="evidence" value="ECO:0007669"/>
    <property type="project" value="UniProtKB-UniRule"/>
</dbReference>
<dbReference type="SMART" id="SM01110">
    <property type="entry name" value="Cutinase"/>
    <property type="match status" value="1"/>
</dbReference>
<evidence type="ECO:0000256" key="5">
    <source>
        <dbReference type="ARBA" id="ARBA00022525"/>
    </source>
</evidence>
<evidence type="ECO:0000256" key="6">
    <source>
        <dbReference type="ARBA" id="ARBA00022729"/>
    </source>
</evidence>
<proteinExistence type="inferred from homology"/>
<feature type="chain" id="PRO_5021510272" description="Cutinase" evidence="11">
    <location>
        <begin position="18"/>
        <end position="591"/>
    </location>
</feature>
<dbReference type="PANTHER" id="PTHR48250:SF1">
    <property type="entry name" value="CUTINASE"/>
    <property type="match status" value="1"/>
</dbReference>
<dbReference type="SUPFAM" id="SSF53474">
    <property type="entry name" value="alpha/beta-Hydrolases"/>
    <property type="match status" value="1"/>
</dbReference>
<feature type="signal peptide" evidence="11">
    <location>
        <begin position="1"/>
        <end position="17"/>
    </location>
</feature>
<dbReference type="Proteomes" id="UP000298493">
    <property type="component" value="Unassembled WGS sequence"/>
</dbReference>
<dbReference type="InterPro" id="IPR011150">
    <property type="entry name" value="Cutinase_monf"/>
</dbReference>
<dbReference type="InterPro" id="IPR029058">
    <property type="entry name" value="AB_hydrolase_fold"/>
</dbReference>
<comment type="catalytic activity">
    <reaction evidence="9 11">
        <text>cutin + H2O = cutin monomers.</text>
        <dbReference type="EC" id="3.1.1.74"/>
    </reaction>
</comment>
<keyword evidence="6 11" id="KW-0732">Signal</keyword>
<feature type="compositionally biased region" description="Low complexity" evidence="12">
    <location>
        <begin position="285"/>
        <end position="306"/>
    </location>
</feature>
<evidence type="ECO:0000256" key="10">
    <source>
        <dbReference type="PIRSR" id="PIRSR611150-2"/>
    </source>
</evidence>
<dbReference type="PROSITE" id="PS00155">
    <property type="entry name" value="CUTINASE_1"/>
    <property type="match status" value="1"/>
</dbReference>
<evidence type="ECO:0000256" key="7">
    <source>
        <dbReference type="ARBA" id="ARBA00022801"/>
    </source>
</evidence>
<accession>A0A4Z1P0S1</accession>
<dbReference type="GO" id="GO:0005576">
    <property type="term" value="C:extracellular region"/>
    <property type="evidence" value="ECO:0007669"/>
    <property type="project" value="UniProtKB-SubCell"/>
</dbReference>
<comment type="function">
    <text evidence="11">Catalyzes the hydrolysis of complex carboxylic polyesters found in the cell wall of plants. Degrades cutin, a macromolecule that forms the structure of the plant cuticle.</text>
</comment>
<keyword evidence="8 10" id="KW-1015">Disulfide bond</keyword>
<evidence type="ECO:0000256" key="8">
    <source>
        <dbReference type="ARBA" id="ARBA00023157"/>
    </source>
</evidence>
<feature type="region of interest" description="Disordered" evidence="12">
    <location>
        <begin position="282"/>
        <end position="591"/>
    </location>
</feature>
<dbReference type="Gene3D" id="3.40.50.1820">
    <property type="entry name" value="alpha/beta hydrolase"/>
    <property type="match status" value="1"/>
</dbReference>
<gene>
    <name evidence="13" type="ORF">E6O75_ATG10344</name>
</gene>
<comment type="similarity">
    <text evidence="2 11">Belongs to the cutinase family.</text>
</comment>
<evidence type="ECO:0000256" key="12">
    <source>
        <dbReference type="SAM" id="MobiDB-lite"/>
    </source>
</evidence>
<dbReference type="GO" id="GO:0016052">
    <property type="term" value="P:carbohydrate catabolic process"/>
    <property type="evidence" value="ECO:0007669"/>
    <property type="project" value="TreeGrafter"/>
</dbReference>
<evidence type="ECO:0000256" key="11">
    <source>
        <dbReference type="RuleBase" id="RU361263"/>
    </source>
</evidence>
<dbReference type="InterPro" id="IPR043580">
    <property type="entry name" value="CUTINASE_1"/>
</dbReference>
<dbReference type="Pfam" id="PF01083">
    <property type="entry name" value="Cutinase"/>
    <property type="match status" value="1"/>
</dbReference>
<dbReference type="InterPro" id="IPR000675">
    <property type="entry name" value="Cutinase/axe"/>
</dbReference>
<name>A0A4Z1P0S1_9PEZI</name>
<evidence type="ECO:0000256" key="2">
    <source>
        <dbReference type="ARBA" id="ARBA00007534"/>
    </source>
</evidence>
<reference evidence="13 14" key="1">
    <citation type="submission" date="2019-04" db="EMBL/GenBank/DDBJ databases">
        <title>High contiguity whole genome sequence and gene annotation resource for two Venturia nashicola isolates.</title>
        <authorList>
            <person name="Prokchorchik M."/>
            <person name="Won K."/>
            <person name="Lee Y."/>
            <person name="Choi E.D."/>
            <person name="Segonzac C."/>
            <person name="Sohn K.H."/>
        </authorList>
    </citation>
    <scope>NUCLEOTIDE SEQUENCE [LARGE SCALE GENOMIC DNA]</scope>
    <source>
        <strain evidence="13 14">PRI2</strain>
    </source>
</reference>
<keyword evidence="14" id="KW-1185">Reference proteome</keyword>
<evidence type="ECO:0000313" key="13">
    <source>
        <dbReference type="EMBL" id="TID17699.1"/>
    </source>
</evidence>
<protein>
    <recommendedName>
        <fullName evidence="3 11">Cutinase</fullName>
        <ecNumber evidence="3 11">3.1.1.74</ecNumber>
    </recommendedName>
</protein>
<evidence type="ECO:0000313" key="14">
    <source>
        <dbReference type="Proteomes" id="UP000298493"/>
    </source>
</evidence>
<feature type="compositionally biased region" description="Basic and acidic residues" evidence="12">
    <location>
        <begin position="319"/>
        <end position="338"/>
    </location>
</feature>
<feature type="disulfide bond" evidence="10">
    <location>
        <begin position="75"/>
        <end position="142"/>
    </location>
</feature>
<evidence type="ECO:0000256" key="1">
    <source>
        <dbReference type="ARBA" id="ARBA00004613"/>
    </source>
</evidence>